<dbReference type="GO" id="GO:0003677">
    <property type="term" value="F:DNA binding"/>
    <property type="evidence" value="ECO:0007669"/>
    <property type="project" value="UniProtKB-KW"/>
</dbReference>
<dbReference type="RefSeq" id="WP_188838433.1">
    <property type="nucleotide sequence ID" value="NZ_BMHI01000005.1"/>
</dbReference>
<keyword evidence="4" id="KW-0804">Transcription</keyword>
<proteinExistence type="inferred from homology"/>
<dbReference type="Pfam" id="PF04198">
    <property type="entry name" value="Sugar-bind"/>
    <property type="match status" value="1"/>
</dbReference>
<comment type="caution">
    <text evidence="6">The sequence shown here is derived from an EMBL/GenBank/DDBJ whole genome shotgun (WGS) entry which is preliminary data.</text>
</comment>
<evidence type="ECO:0000313" key="7">
    <source>
        <dbReference type="Proteomes" id="UP000636793"/>
    </source>
</evidence>
<dbReference type="InterPro" id="IPR007324">
    <property type="entry name" value="Sugar-bd_dom_put"/>
</dbReference>
<evidence type="ECO:0000256" key="2">
    <source>
        <dbReference type="ARBA" id="ARBA00023015"/>
    </source>
</evidence>
<dbReference type="InterPro" id="IPR036388">
    <property type="entry name" value="WH-like_DNA-bd_sf"/>
</dbReference>
<evidence type="ECO:0000256" key="1">
    <source>
        <dbReference type="ARBA" id="ARBA00010466"/>
    </source>
</evidence>
<evidence type="ECO:0000259" key="5">
    <source>
        <dbReference type="Pfam" id="PF04198"/>
    </source>
</evidence>
<dbReference type="Gene3D" id="3.40.50.1360">
    <property type="match status" value="1"/>
</dbReference>
<dbReference type="InterPro" id="IPR051054">
    <property type="entry name" value="SorC_transcr_regulators"/>
</dbReference>
<evidence type="ECO:0000256" key="4">
    <source>
        <dbReference type="ARBA" id="ARBA00023163"/>
    </source>
</evidence>
<accession>A0A916TFY3</accession>
<reference evidence="6" key="1">
    <citation type="journal article" date="2014" name="Int. J. Syst. Evol. Microbiol.">
        <title>Complete genome sequence of Corynebacterium casei LMG S-19264T (=DSM 44701T), isolated from a smear-ripened cheese.</title>
        <authorList>
            <consortium name="US DOE Joint Genome Institute (JGI-PGF)"/>
            <person name="Walter F."/>
            <person name="Albersmeier A."/>
            <person name="Kalinowski J."/>
            <person name="Ruckert C."/>
        </authorList>
    </citation>
    <scope>NUCLEOTIDE SEQUENCE</scope>
    <source>
        <strain evidence="6">CGMCC 1.15085</strain>
    </source>
</reference>
<dbReference type="Gene3D" id="1.10.10.10">
    <property type="entry name" value="Winged helix-like DNA-binding domain superfamily/Winged helix DNA-binding domain"/>
    <property type="match status" value="1"/>
</dbReference>
<dbReference type="SUPFAM" id="SSF100950">
    <property type="entry name" value="NagB/RpiA/CoA transferase-like"/>
    <property type="match status" value="1"/>
</dbReference>
<keyword evidence="2" id="KW-0805">Transcription regulation</keyword>
<keyword evidence="7" id="KW-1185">Reference proteome</keyword>
<dbReference type="GO" id="GO:0030246">
    <property type="term" value="F:carbohydrate binding"/>
    <property type="evidence" value="ECO:0007669"/>
    <property type="project" value="InterPro"/>
</dbReference>
<evidence type="ECO:0000256" key="3">
    <source>
        <dbReference type="ARBA" id="ARBA00023125"/>
    </source>
</evidence>
<dbReference type="PANTHER" id="PTHR34294">
    <property type="entry name" value="TRANSCRIPTIONAL REGULATOR-RELATED"/>
    <property type="match status" value="1"/>
</dbReference>
<sequence length="318" mass="33345">MSESPTAGGATERERELLAAVARRFYLQDESKVDIGKELGISRFKVARLLESARAKGIVRIEILGEPSVDYALSEQLSHILGIDGVLVVRTHEGQSSGETRHDLGIVAAAELTRILTADDVLGLPWSRSVAATVGALRSLPPVPIVQLSGALAIPDLHSPVDLVRSAANLSGGVAHHFYAPLVAADPASAAMLRRQPGVSEANSHIRDVTVAVVGIGGWAPTESTLFDLATRSERTAMRKAGAIGEISGVFIDTAGHCVEGGLADRIITLSDEQLTAIPTVIGLVSGADRAPVVRAAIAGRKVNRLVVDAPLALELLR</sequence>
<organism evidence="6 7">
    <name type="scientific">Flexivirga endophytica</name>
    <dbReference type="NCBI Taxonomy" id="1849103"/>
    <lineage>
        <taxon>Bacteria</taxon>
        <taxon>Bacillati</taxon>
        <taxon>Actinomycetota</taxon>
        <taxon>Actinomycetes</taxon>
        <taxon>Micrococcales</taxon>
        <taxon>Dermacoccaceae</taxon>
        <taxon>Flexivirga</taxon>
    </lineage>
</organism>
<name>A0A916TFY3_9MICO</name>
<keyword evidence="3" id="KW-0238">DNA-binding</keyword>
<dbReference type="InterPro" id="IPR037171">
    <property type="entry name" value="NagB/RpiA_transferase-like"/>
</dbReference>
<protein>
    <submittedName>
        <fullName evidence="6">DeoR family transcriptional regulator</fullName>
    </submittedName>
</protein>
<gene>
    <name evidence="6" type="ORF">GCM10011492_36410</name>
</gene>
<feature type="domain" description="Sugar-binding" evidence="5">
    <location>
        <begin position="71"/>
        <end position="317"/>
    </location>
</feature>
<evidence type="ECO:0000313" key="6">
    <source>
        <dbReference type="EMBL" id="GGB42167.1"/>
    </source>
</evidence>
<reference evidence="6" key="2">
    <citation type="submission" date="2020-09" db="EMBL/GenBank/DDBJ databases">
        <authorList>
            <person name="Sun Q."/>
            <person name="Zhou Y."/>
        </authorList>
    </citation>
    <scope>NUCLEOTIDE SEQUENCE</scope>
    <source>
        <strain evidence="6">CGMCC 1.15085</strain>
    </source>
</reference>
<dbReference type="EMBL" id="BMHI01000005">
    <property type="protein sequence ID" value="GGB42167.1"/>
    <property type="molecule type" value="Genomic_DNA"/>
</dbReference>
<dbReference type="AlphaFoldDB" id="A0A916TFY3"/>
<dbReference type="Proteomes" id="UP000636793">
    <property type="component" value="Unassembled WGS sequence"/>
</dbReference>
<dbReference type="PANTHER" id="PTHR34294:SF1">
    <property type="entry name" value="TRANSCRIPTIONAL REGULATOR LSRR"/>
    <property type="match status" value="1"/>
</dbReference>
<comment type="similarity">
    <text evidence="1">Belongs to the SorC transcriptional regulatory family.</text>
</comment>